<gene>
    <name evidence="1" type="ORF">LCL61_27825</name>
</gene>
<organism evidence="1 2">
    <name type="scientific">Amycolatopsis coloradensis</name>
    <dbReference type="NCBI Taxonomy" id="76021"/>
    <lineage>
        <taxon>Bacteria</taxon>
        <taxon>Bacillati</taxon>
        <taxon>Actinomycetota</taxon>
        <taxon>Actinomycetes</taxon>
        <taxon>Pseudonocardiales</taxon>
        <taxon>Pseudonocardiaceae</taxon>
        <taxon>Amycolatopsis</taxon>
    </lineage>
</organism>
<accession>A0ACD5BIW9</accession>
<keyword evidence="2" id="KW-1185">Reference proteome</keyword>
<evidence type="ECO:0000313" key="2">
    <source>
        <dbReference type="Proteomes" id="UP001456344"/>
    </source>
</evidence>
<name>A0ACD5BIW9_9PSEU</name>
<proteinExistence type="predicted"/>
<protein>
    <submittedName>
        <fullName evidence="1">SDR family NAD(P)-dependent oxidoreductase</fullName>
    </submittedName>
</protein>
<dbReference type="Proteomes" id="UP001456344">
    <property type="component" value="Chromosome"/>
</dbReference>
<dbReference type="EMBL" id="CP150484">
    <property type="protein sequence ID" value="WYW19361.1"/>
    <property type="molecule type" value="Genomic_DNA"/>
</dbReference>
<evidence type="ECO:0000313" key="1">
    <source>
        <dbReference type="EMBL" id="WYW19361.1"/>
    </source>
</evidence>
<sequence>MGSYDLSGRKALVTGGAQGLGAGMAEALALAGASVVIGDVQEDLGRATADQIKQKGANAGFVRLDVTDEQSWEQAVATVIGELGGLDIVVNNAGVEITGLVADLDPADVRKMLDVNVLGTALGVKHAFRAMRPGGPAGTGGAVVNIASVAATIAFPGIAGYSATKSAVDRLTRVAAMEAGKLGYGVRVNCVYPGLVPTQMGNQLARDVVEVGLFPSVEEAIGAVIGQTPAGRLGEVSDMADAVVFLASDAARFITGAGLPVDGGMGM</sequence>
<reference evidence="1" key="1">
    <citation type="submission" date="2023-10" db="EMBL/GenBank/DDBJ databases">
        <title>Whole genome sequencing of actinobacterial strain Amycolatopsis sp. (BCA-696) identifies the underlying plant growth-promoting genes.</title>
        <authorList>
            <person name="Gandham P."/>
            <person name="Vadla N."/>
            <person name="Saji A."/>
            <person name="Srinivas V."/>
            <person name="Ruperao P."/>
            <person name="Selvanayagam S."/>
            <person name="Saxena R.K."/>
            <person name="Rathore A."/>
            <person name="Gopalakrishnan S."/>
            <person name="Thakur V."/>
        </authorList>
    </citation>
    <scope>NUCLEOTIDE SEQUENCE</scope>
    <source>
        <strain evidence="1">BCA-696</strain>
    </source>
</reference>